<evidence type="ECO:0000256" key="5">
    <source>
        <dbReference type="ARBA" id="ARBA00031248"/>
    </source>
</evidence>
<evidence type="ECO:0000256" key="2">
    <source>
        <dbReference type="ARBA" id="ARBA00005419"/>
    </source>
</evidence>
<comment type="catalytic activity">
    <reaction evidence="8">
        <text>P(1),P(4)-bis(5'-adenosyl) tetraphosphate + H2O = 2 ADP + 2 H(+)</text>
        <dbReference type="Rhea" id="RHEA:24252"/>
        <dbReference type="ChEBI" id="CHEBI:15377"/>
        <dbReference type="ChEBI" id="CHEBI:15378"/>
        <dbReference type="ChEBI" id="CHEBI:58141"/>
        <dbReference type="ChEBI" id="CHEBI:456216"/>
        <dbReference type="EC" id="3.6.1.41"/>
    </reaction>
</comment>
<evidence type="ECO:0000256" key="7">
    <source>
        <dbReference type="ARBA" id="ARBA00033210"/>
    </source>
</evidence>
<reference evidence="10" key="1">
    <citation type="submission" date="2022-08" db="EMBL/GenBank/DDBJ databases">
        <title>Catabolic pathway analysis in culturable SAR92 clade bacteria reveals their overlooked roles in DMSP degradation in coastal seas.</title>
        <authorList>
            <person name="He X."/>
            <person name="Zhang X."/>
            <person name="Zhang Y."/>
        </authorList>
    </citation>
    <scope>NUCLEOTIDE SEQUENCE</scope>
    <source>
        <strain evidence="10">H455</strain>
    </source>
</reference>
<dbReference type="SUPFAM" id="SSF56300">
    <property type="entry name" value="Metallo-dependent phosphatases"/>
    <property type="match status" value="1"/>
</dbReference>
<dbReference type="PANTHER" id="PTHR40942">
    <property type="match status" value="1"/>
</dbReference>
<protein>
    <recommendedName>
        <fullName evidence="3">bis(5'-nucleosyl)-tetraphosphatase (symmetrical)</fullName>
        <ecNumber evidence="3">3.6.1.41</ecNumber>
    </recommendedName>
    <alternativeName>
        <fullName evidence="6">Ap4A hydrolase</fullName>
    </alternativeName>
    <alternativeName>
        <fullName evidence="5">Diadenosine 5',5'''-P1,P4-tetraphosphate pyrophosphohydrolase</fullName>
    </alternativeName>
    <alternativeName>
        <fullName evidence="7">Diadenosine tetraphosphatase</fullName>
    </alternativeName>
</protein>
<dbReference type="PANTHER" id="PTHR40942:SF4">
    <property type="entry name" value="CYTOCHROME C5"/>
    <property type="match status" value="1"/>
</dbReference>
<dbReference type="InterPro" id="IPR004843">
    <property type="entry name" value="Calcineurin-like_PHP"/>
</dbReference>
<dbReference type="InterPro" id="IPR004617">
    <property type="entry name" value="ApaH"/>
</dbReference>
<evidence type="ECO:0000259" key="9">
    <source>
        <dbReference type="Pfam" id="PF00149"/>
    </source>
</evidence>
<evidence type="ECO:0000256" key="8">
    <source>
        <dbReference type="ARBA" id="ARBA00049417"/>
    </source>
</evidence>
<gene>
    <name evidence="10" type="ORF">NYF23_13215</name>
</gene>
<dbReference type="Gene3D" id="3.60.21.10">
    <property type="match status" value="1"/>
</dbReference>
<evidence type="ECO:0000256" key="3">
    <source>
        <dbReference type="ARBA" id="ARBA00012506"/>
    </source>
</evidence>
<evidence type="ECO:0000256" key="6">
    <source>
        <dbReference type="ARBA" id="ARBA00032248"/>
    </source>
</evidence>
<dbReference type="NCBIfam" id="NF001204">
    <property type="entry name" value="PRK00166.1"/>
    <property type="match status" value="1"/>
</dbReference>
<dbReference type="CDD" id="cd07422">
    <property type="entry name" value="MPP_ApaH"/>
    <property type="match status" value="1"/>
</dbReference>
<dbReference type="PIRSF" id="PIRSF000903">
    <property type="entry name" value="B5n-ttraPtase_sm"/>
    <property type="match status" value="1"/>
</dbReference>
<dbReference type="Pfam" id="PF00149">
    <property type="entry name" value="Metallophos"/>
    <property type="match status" value="1"/>
</dbReference>
<evidence type="ECO:0000313" key="11">
    <source>
        <dbReference type="Proteomes" id="UP001059934"/>
    </source>
</evidence>
<sequence>MTDYVVGDIQGCLDPLLKLLDRVQFEPTTDRLIATGDLINRGPQSLETLRFCMGLGSAFKTVLGNHDLHLLAIAHGIRKPTSKDTLEGILNASDRDGLVSWLQQQPLLLSAGQYTIVHAGIPPNWTVSTARTLAAEVEQVLRSDRAQSYFQGMYGDQPDKWSDDLRGPARWRLITNYLTRMRYCTASGQLELQAKTAPGQQAKELTAQFAPWFSYATRKTVDDKIIFGHWAALQGRHLGNNLFPLDTGYVWGGAMRLMNLSNGVYTEQSAPPNNSQ</sequence>
<keyword evidence="11" id="KW-1185">Reference proteome</keyword>
<evidence type="ECO:0000256" key="1">
    <source>
        <dbReference type="ARBA" id="ARBA00003413"/>
    </source>
</evidence>
<comment type="similarity">
    <text evidence="2">Belongs to the Ap4A hydrolase family.</text>
</comment>
<comment type="function">
    <text evidence="1">Hydrolyzes diadenosine 5',5'''-P1,P4-tetraphosphate to yield ADP.</text>
</comment>
<keyword evidence="4 10" id="KW-0378">Hydrolase</keyword>
<dbReference type="Proteomes" id="UP001059934">
    <property type="component" value="Chromosome"/>
</dbReference>
<proteinExistence type="inferred from homology"/>
<evidence type="ECO:0000256" key="4">
    <source>
        <dbReference type="ARBA" id="ARBA00022801"/>
    </source>
</evidence>
<dbReference type="InterPro" id="IPR029052">
    <property type="entry name" value="Metallo-depent_PP-like"/>
</dbReference>
<organism evidence="10 11">
    <name type="scientific">SAR92 clade bacterium H455</name>
    <dbReference type="NCBI Taxonomy" id="2974818"/>
    <lineage>
        <taxon>Bacteria</taxon>
        <taxon>Pseudomonadati</taxon>
        <taxon>Pseudomonadota</taxon>
        <taxon>Gammaproteobacteria</taxon>
        <taxon>Cellvibrionales</taxon>
        <taxon>Porticoccaceae</taxon>
        <taxon>SAR92 clade</taxon>
    </lineage>
</organism>
<dbReference type="GO" id="GO:0008803">
    <property type="term" value="F:bis(5'-nucleosyl)-tetraphosphatase (symmetrical) activity"/>
    <property type="evidence" value="ECO:0007669"/>
    <property type="project" value="UniProtKB-EC"/>
</dbReference>
<feature type="domain" description="Calcineurin-like phosphoesterase" evidence="9">
    <location>
        <begin position="4"/>
        <end position="174"/>
    </location>
</feature>
<accession>A0ABY5TM75</accession>
<dbReference type="EC" id="3.6.1.41" evidence="3"/>
<dbReference type="EMBL" id="CP103416">
    <property type="protein sequence ID" value="UVW34957.1"/>
    <property type="molecule type" value="Genomic_DNA"/>
</dbReference>
<dbReference type="NCBIfam" id="TIGR00668">
    <property type="entry name" value="apaH"/>
    <property type="match status" value="1"/>
</dbReference>
<name>A0ABY5TM75_9GAMM</name>
<evidence type="ECO:0000313" key="10">
    <source>
        <dbReference type="EMBL" id="UVW34957.1"/>
    </source>
</evidence>